<keyword evidence="2" id="KW-1185">Reference proteome</keyword>
<accession>A0AA36AT14</accession>
<dbReference type="Proteomes" id="UP001162480">
    <property type="component" value="Chromosome 4"/>
</dbReference>
<proteinExistence type="predicted"/>
<dbReference type="AlphaFoldDB" id="A0AA36AT14"/>
<sequence length="86" mass="10127">MTEMLWFEDHNTLKEKQRRQYIDSPKSAKNTRSNECNLTVRQHLPLDANSNILKTDDQKRMSNILFVNIGGRFSMARVQRPECLNC</sequence>
<protein>
    <submittedName>
        <fullName evidence="1">Uncharacterized protein</fullName>
    </submittedName>
</protein>
<name>A0AA36AT14_OCTVU</name>
<evidence type="ECO:0000313" key="2">
    <source>
        <dbReference type="Proteomes" id="UP001162480"/>
    </source>
</evidence>
<reference evidence="1" key="1">
    <citation type="submission" date="2023-08" db="EMBL/GenBank/DDBJ databases">
        <authorList>
            <person name="Alioto T."/>
            <person name="Alioto T."/>
            <person name="Gomez Garrido J."/>
        </authorList>
    </citation>
    <scope>NUCLEOTIDE SEQUENCE</scope>
</reference>
<dbReference type="EMBL" id="OX597817">
    <property type="protein sequence ID" value="CAI9721569.1"/>
    <property type="molecule type" value="Genomic_DNA"/>
</dbReference>
<organism evidence="1 2">
    <name type="scientific">Octopus vulgaris</name>
    <name type="common">Common octopus</name>
    <dbReference type="NCBI Taxonomy" id="6645"/>
    <lineage>
        <taxon>Eukaryota</taxon>
        <taxon>Metazoa</taxon>
        <taxon>Spiralia</taxon>
        <taxon>Lophotrochozoa</taxon>
        <taxon>Mollusca</taxon>
        <taxon>Cephalopoda</taxon>
        <taxon>Coleoidea</taxon>
        <taxon>Octopodiformes</taxon>
        <taxon>Octopoda</taxon>
        <taxon>Incirrata</taxon>
        <taxon>Octopodidae</taxon>
        <taxon>Octopus</taxon>
    </lineage>
</organism>
<gene>
    <name evidence="1" type="ORF">OCTVUL_1B001390</name>
</gene>
<evidence type="ECO:0000313" key="1">
    <source>
        <dbReference type="EMBL" id="CAI9721569.1"/>
    </source>
</evidence>